<dbReference type="GO" id="GO:0042626">
    <property type="term" value="F:ATPase-coupled transmembrane transporter activity"/>
    <property type="evidence" value="ECO:0007669"/>
    <property type="project" value="TreeGrafter"/>
</dbReference>
<keyword evidence="4 6" id="KW-1133">Transmembrane helix</keyword>
<accession>X6NT12</accession>
<name>X6NT12_RETFI</name>
<organism evidence="8 9">
    <name type="scientific">Reticulomyxa filosa</name>
    <dbReference type="NCBI Taxonomy" id="46433"/>
    <lineage>
        <taxon>Eukaryota</taxon>
        <taxon>Sar</taxon>
        <taxon>Rhizaria</taxon>
        <taxon>Retaria</taxon>
        <taxon>Foraminifera</taxon>
        <taxon>Monothalamids</taxon>
        <taxon>Reticulomyxidae</taxon>
        <taxon>Reticulomyxa</taxon>
    </lineage>
</organism>
<keyword evidence="3 6" id="KW-0812">Transmembrane</keyword>
<dbReference type="PROSITE" id="PS00211">
    <property type="entry name" value="ABC_TRANSPORTER_1"/>
    <property type="match status" value="1"/>
</dbReference>
<dbReference type="OrthoDB" id="245989at2759"/>
<evidence type="ECO:0000256" key="4">
    <source>
        <dbReference type="ARBA" id="ARBA00022989"/>
    </source>
</evidence>
<dbReference type="Pfam" id="PF00005">
    <property type="entry name" value="ABC_tran"/>
    <property type="match status" value="1"/>
</dbReference>
<comment type="caution">
    <text evidence="8">The sequence shown here is derived from an EMBL/GenBank/DDBJ whole genome shotgun (WGS) entry which is preliminary data.</text>
</comment>
<keyword evidence="5 6" id="KW-0472">Membrane</keyword>
<dbReference type="PANTHER" id="PTHR48041">
    <property type="entry name" value="ABC TRANSPORTER G FAMILY MEMBER 28"/>
    <property type="match status" value="1"/>
</dbReference>
<proteinExistence type="predicted"/>
<dbReference type="EMBL" id="ASPP01006218">
    <property type="protein sequence ID" value="ETO29156.1"/>
    <property type="molecule type" value="Genomic_DNA"/>
</dbReference>
<evidence type="ECO:0000259" key="7">
    <source>
        <dbReference type="Pfam" id="PF00005"/>
    </source>
</evidence>
<evidence type="ECO:0000313" key="8">
    <source>
        <dbReference type="EMBL" id="ETO29156.1"/>
    </source>
</evidence>
<reference evidence="8 9" key="1">
    <citation type="journal article" date="2013" name="Curr. Biol.">
        <title>The Genome of the Foraminiferan Reticulomyxa filosa.</title>
        <authorList>
            <person name="Glockner G."/>
            <person name="Hulsmann N."/>
            <person name="Schleicher M."/>
            <person name="Noegel A.A."/>
            <person name="Eichinger L."/>
            <person name="Gallinger C."/>
            <person name="Pawlowski J."/>
            <person name="Sierra R."/>
            <person name="Euteneuer U."/>
            <person name="Pillet L."/>
            <person name="Moustafa A."/>
            <person name="Platzer M."/>
            <person name="Groth M."/>
            <person name="Szafranski K."/>
            <person name="Schliwa M."/>
        </authorList>
    </citation>
    <scope>NUCLEOTIDE SEQUENCE [LARGE SCALE GENOMIC DNA]</scope>
</reference>
<keyword evidence="9" id="KW-1185">Reference proteome</keyword>
<dbReference type="InterPro" id="IPR050352">
    <property type="entry name" value="ABCG_transporters"/>
</dbReference>
<sequence length="378" mass="42369">MDLYRYSVSFAMSCNLLTCFDRFYIIFFCNSTLIFCLNTSARSVFFLMRMQIHILFVSILKKYKHCHISSNVALMYLFTVVKKLKRYFLHIPNVHYQQAENGGFVKIETLDEKAAEEEVSESSSAPQAVVKEKLKEKQTSKVREVGSNSLSELKDTEKGCSIRWTDITLNVPDPDTKGAMKPILRGMSGQARAGEFTVICIMHNAYAYECFTFFFFFFKKKKGIIGASGGGKTSLLAILSGRIKALESLSTSKSQLGGSVELKGREVHVEESYALEYLRTNVAYVLQEDLLFGTEKAREAIEVSALLRLPRQLSTEEKLAMAQDILDQLDLSNVAESYIGNQSIRGLSGGERKRVSIGVELVTNPPVLFLDEPTSGLL</sequence>
<dbReference type="GO" id="GO:0016020">
    <property type="term" value="C:membrane"/>
    <property type="evidence" value="ECO:0007669"/>
    <property type="project" value="UniProtKB-SubCell"/>
</dbReference>
<dbReference type="InterPro" id="IPR003439">
    <property type="entry name" value="ABC_transporter-like_ATP-bd"/>
</dbReference>
<keyword evidence="2" id="KW-0813">Transport</keyword>
<protein>
    <submittedName>
        <fullName evidence="8">White-brown-complex ABC transporter family</fullName>
    </submittedName>
</protein>
<dbReference type="InterPro" id="IPR017871">
    <property type="entry name" value="ABC_transporter-like_CS"/>
</dbReference>
<dbReference type="Proteomes" id="UP000023152">
    <property type="component" value="Unassembled WGS sequence"/>
</dbReference>
<dbReference type="SUPFAM" id="SSF52540">
    <property type="entry name" value="P-loop containing nucleoside triphosphate hydrolases"/>
    <property type="match status" value="1"/>
</dbReference>
<evidence type="ECO:0000256" key="6">
    <source>
        <dbReference type="SAM" id="Phobius"/>
    </source>
</evidence>
<comment type="subcellular location">
    <subcellularLocation>
        <location evidence="1">Membrane</location>
        <topology evidence="1">Multi-pass membrane protein</topology>
    </subcellularLocation>
</comment>
<dbReference type="AlphaFoldDB" id="X6NT12"/>
<feature type="transmembrane region" description="Helical" evidence="6">
    <location>
        <begin position="23"/>
        <end position="41"/>
    </location>
</feature>
<dbReference type="PANTHER" id="PTHR48041:SF139">
    <property type="entry name" value="PROTEIN SCARLET"/>
    <property type="match status" value="1"/>
</dbReference>
<evidence type="ECO:0000256" key="1">
    <source>
        <dbReference type="ARBA" id="ARBA00004141"/>
    </source>
</evidence>
<feature type="domain" description="ABC transporter" evidence="7">
    <location>
        <begin position="222"/>
        <end position="375"/>
    </location>
</feature>
<dbReference type="Gene3D" id="3.40.50.300">
    <property type="entry name" value="P-loop containing nucleotide triphosphate hydrolases"/>
    <property type="match status" value="1"/>
</dbReference>
<evidence type="ECO:0000313" key="9">
    <source>
        <dbReference type="Proteomes" id="UP000023152"/>
    </source>
</evidence>
<evidence type="ECO:0000256" key="3">
    <source>
        <dbReference type="ARBA" id="ARBA00022692"/>
    </source>
</evidence>
<evidence type="ECO:0000256" key="5">
    <source>
        <dbReference type="ARBA" id="ARBA00023136"/>
    </source>
</evidence>
<gene>
    <name evidence="8" type="ORF">RFI_07970</name>
</gene>
<dbReference type="GO" id="GO:0016887">
    <property type="term" value="F:ATP hydrolysis activity"/>
    <property type="evidence" value="ECO:0007669"/>
    <property type="project" value="InterPro"/>
</dbReference>
<dbReference type="GO" id="GO:0005524">
    <property type="term" value="F:ATP binding"/>
    <property type="evidence" value="ECO:0007669"/>
    <property type="project" value="InterPro"/>
</dbReference>
<dbReference type="InterPro" id="IPR027417">
    <property type="entry name" value="P-loop_NTPase"/>
</dbReference>
<evidence type="ECO:0000256" key="2">
    <source>
        <dbReference type="ARBA" id="ARBA00022448"/>
    </source>
</evidence>